<dbReference type="InterPro" id="IPR019791">
    <property type="entry name" value="Haem_peroxidase_animal"/>
</dbReference>
<dbReference type="Gene3D" id="2.60.40.2700">
    <property type="match status" value="1"/>
</dbReference>
<dbReference type="PROSITE" id="PS00330">
    <property type="entry name" value="HEMOLYSIN_CALCIUM"/>
    <property type="match status" value="4"/>
</dbReference>
<dbReference type="CDD" id="cd09821">
    <property type="entry name" value="An_peroxidase_bacterial_2"/>
    <property type="match status" value="2"/>
</dbReference>
<keyword evidence="2" id="KW-0964">Secreted</keyword>
<dbReference type="GO" id="GO:0004601">
    <property type="term" value="F:peroxidase activity"/>
    <property type="evidence" value="ECO:0007669"/>
    <property type="project" value="UniProtKB-KW"/>
</dbReference>
<dbReference type="SUPFAM" id="SSF48113">
    <property type="entry name" value="Heme-dependent peroxidases"/>
    <property type="match status" value="2"/>
</dbReference>
<dbReference type="RefSeq" id="WP_215373452.1">
    <property type="nucleotide sequence ID" value="NZ_JAGTIS010000004.1"/>
</dbReference>
<keyword evidence="5" id="KW-0560">Oxidoreductase</keyword>
<dbReference type="EMBL" id="JAGTIS010000004">
    <property type="protein sequence ID" value="MBT8766487.1"/>
    <property type="molecule type" value="Genomic_DNA"/>
</dbReference>
<evidence type="ECO:0000256" key="4">
    <source>
        <dbReference type="ARBA" id="ARBA00023180"/>
    </source>
</evidence>
<dbReference type="PANTHER" id="PTHR11475">
    <property type="entry name" value="OXIDASE/PEROXIDASE"/>
    <property type="match status" value="1"/>
</dbReference>
<proteinExistence type="predicted"/>
<keyword evidence="6" id="KW-1185">Reference proteome</keyword>
<dbReference type="Pfam" id="PF00353">
    <property type="entry name" value="HemolysinCabind"/>
    <property type="match status" value="12"/>
</dbReference>
<dbReference type="InterPro" id="IPR001343">
    <property type="entry name" value="Hemolysn_Ca-bd"/>
</dbReference>
<dbReference type="InterPro" id="IPR010255">
    <property type="entry name" value="Haem_peroxidase_sf"/>
</dbReference>
<sequence length="3466" mass="359995">MANFNLSDLDFILQQILISEAHANGEDLLDLLPNVQVPFGLRTIDGSFNNLLFGQNGFGAADNIFPRLLDPVFRTAGDNPFVPGVQTTSYAQTSGTVFDPQPRIISNLIVDFTANNPAAVAAAAQTPGSSTVASPGLDGIFGTLDDTSTLFIPNVAPDAGLSAPFNSWMTFFGQFFDHGLDLVTKGGNDVVFVPLQPDDPLFVPGSPTNFMVMTRATQFGGPGLNQNTTSPFVDQNQTYTSHPSHQAFLRAYELNAAGQPEATGKLITNRDLGADGVFGTADDVEIGGMATWKVVKAQARDILGINLTDADVFDLPLLATDPYGNFIKGPNGLPQVVMKGFDGIAGTADDVLVEGNRLAPLDLTNAVRTGHQFLIDIAHSADPTGGLVADADTVINAGSPQPSGTYDNELLDAHYIAGDGRVNENIGLTTVHHVFHSEHNRLVEQTKSTLLASGILAELTPWLMPGTAPAVFPTTAAEIAALQWNGERLFQAAKFGTEMQYQHLVFEEFARTIQPQVDAFLAPNGYDTTIDASIVAEFAHTVYRFGHSMLLETVDRFDVNFNPVLTDPLHPTNAQQMGLISAFLNPLAFAASGPTAEEAAGAIVRGLTRQVGNEIDEFVTEALRNNLVGLPLDLAVLNIARGRDTGVPSLNAARREFYRMTGDEQLTPYTSWVDFADHLKHVESLINFIAAYGTHSSIVNATTLAEKRAAATLLVLGGAGEPLDRMDFLHSTGAWASGADGVTTTGLDQVDFWIGGLAEEKMPFGGMLGSTFNFVFETQLESLQNGDRFYYLSRTAGLHFGAELENNSFAKLVMLNTDVTHLPNAIFSTPTWTLEVNPALQHTGLGVDGRADPTGGILINGVEVTPLVIRDNPDTVGPDTNYLRYTGPDHVVLAGTEGDDIILSSEGDDTLYGDGGNDQLEGGYGNDVIMGGAGDDILTDAGGDNRIEGGEGNDVIEVANMMAAGAGNLILGGDGKDFIVTIEDMSTTFGGRGDDFIYSAKTSLPPTGNEGDDWIENGTQDGAPGDNFSPLLADEVVGNDVFIGGGGFDEFIGEGGDDIFVGSDAQDKMDGMSGFDWVTYKNDNIGVTVDLTLANFLGIGEVGDHIAFPVAQSPASIFDRFAQVEGLSGSDFADILRGDNADAALLAGTTITGNFLSNLDLIAGLRAFLGAAAAGADGITGTADDQFGAGNIILGGSGSDIIEGRGGDDLIDGDLWLNVRISVRANADGTGAEIASFNSMLDLIPQMLNGTFNPGQLVAVREVLTGNADFDTANYTGLNSEYNVVDNGDGSFTVTDLVVGRDGSDRLTNIERIQFADGALVLVPGLNAEPVGQLTITDTNGGTLQVGDFLTVSSASVTDADNPGGTLTNVTYVWQVERTPGTGIFEDIVAAPAGDLAFQSANGERFRITPDIAGLAIRVKGVYQDANGVTEQVFSGPTAAVDPFTPPPPTLTIDPGPGVTQSGRGVQLVRADLNFILDQIRIAEAHAAGADLLSLVPNVRASAGLRTVTGEFNNLLDFSGINQSQFGAADNTFPRLLPPEFTNEQDEAAFLGVTNTDYNSSTNVVDSDPRTISNLIVDQTNNNPAVVAAALGTDGSTLVTSPGLDGLFGTADDQQVNFIPNIAPDAGLTAPFNAWMTFFGQFFDHGLDLVTKGGSGNVFIPLQPDDPRFVAGSPTNFMVLTRATQVGGVPGANENTTSPFVDQNQTYSSHPSHQVFLRAYISTPDGPVATGGLITNRNLGADGQFGTADDVEIGGMATWAVVKAQARDILGINLTDDDVFDVPLLATDAYGNFIKGPNGFPQVVMVGPDGLPGTADDVLVEGNPAANGGVGISLASAVRTGHQFLIDVAHSADPSGGLTADVDSIINIGTPPAAGTYDNELLDAHYMAGDGRVNENIGLTAVHAIFHSEHNRLVEQTKSTVLASNDLAFINEWLLTPVTTFPTTQAEINALLWNGERLFQTAKFGTEMQYQHLVFEEFARTIQPNIDPFFAPTQVYDVNLDPSIVAEFAHTVYRFGHSMLTETVDRFDASFNPITVDPLHPTNDQQLGLIAAFLNPLAYAASGLTPEDATSAIVRGVTRTVGNEIDEFVTEALRNNLVGLPLDLAALNIARGRDTGVASLNHARAQFYEATGDINLKPYTSWADLVLHLKHAESVINFIAAYGTHASITSATTLADKRAAATAIVLGGAGAPADRLDFLNGPAATTGVDNIDFWIGGLAEQVTPFGGMLGSTFNFVFENQLEKLQDGDRFYYLERTAGMNFNAELEGNSFAKLIMANTQATHLPGIVFLTPAYTLEVNPLLQHTGLNDPGLDGIQGTADDVAGADGILGNSDPLSGDPLLALVSRDNPATPGADTNYLQYSGPDHVVLGGSAGNDILRASEGDDTLYGDGGDDRLDGGYGNDFLNGGDGDDIITDLGGDDNIKGDNGNDVIHGGNGVNLILGGFGNDFIITGEDASEAFGGQGNDFILGSKANEQDMGNEGDDWIEFGTSDGAPGDNFDPAGNDPIAGNDVYIGAGEGDKFNAEGGDDIMVGSTGQGDRYIGASGYDWATFKNDTKGVTIDINGIFFDQPLVPGSGASVLTRFDFVEGLSGSSFADILQGDNANATTLPTAGAKGSVLTNIALIAGLQEFLGAGVTFYDGGNIILGGSGSDILEGRGGDDLIDGDKWLNVRISVRQNLDGSGPEIASFNSMTEMVPQMLNGTYHAGQLVIVREILTGAADFDTAVFSGLNSEYDVALNADGSVTVTDLQAGRDGVDRLTNVERLQFADGMLDLTPGMDASPLGEVTINDATPEVGSSLKAFIAQVTDGDNPGGSVTGPVSYYWQVETAPGSGIFTDITSIAAGAFSRASGERFKPTADLAGLSIRVKAIYKDANGVLETAFSAPSAAILADPAPDAATGAPAISDMSPTQSLSLAASPGTIDDPDGLTTAIFTYQWQSSSDGVTFTNIAGATNRGFTPTATQVGQQLRVIATFTDDFGTINSLASAATAVVGALIVGTPGVDNLVGTIGADLINALDGNDTLFGGLGDDTLNGDAGDDVMMGGAGADAMIGGLGNDIYEVTDTGDVVVEAGSAGHDTVSTSLGSYTLGANVEGLFFGGSGNFVGTGNALNNVIVGGAGNDVLIGGVGADMMVGGQGNDGYNVENLGDVVLEAAGGGQDLVVTSLASHTLGANVENLYFDGSANFTGIGNDLANLMVGGSGNDVLIGRGGADTLRGGLGNDVYEVTDAGDVVNELSGAGHDTVSTSLLTYVLGPNLEGLFYGGSGNFLGIGNELDNLMVGGAGNDVLIGGAGADFMAGGLGNDLYEVTEAGDVVLELAGAGIDSVSTSLSVFELGANLEGLFFGGTGNFDMAFGNALNNTIVGGSGHDAIFGMGGNDYMVGGAGNDIFVFGAGFGQDTIADFDANPLGGQDRLNIESLGITAATFGANVGIAGVAGSTVVTIGADSITLVGIADAATINQSDFILAG</sequence>
<evidence type="ECO:0000313" key="5">
    <source>
        <dbReference type="EMBL" id="MBT8766487.1"/>
    </source>
</evidence>
<evidence type="ECO:0000256" key="3">
    <source>
        <dbReference type="ARBA" id="ARBA00022837"/>
    </source>
</evidence>
<comment type="subcellular location">
    <subcellularLocation>
        <location evidence="1">Secreted</location>
    </subcellularLocation>
</comment>
<evidence type="ECO:0000313" key="6">
    <source>
        <dbReference type="Proteomes" id="UP001519667"/>
    </source>
</evidence>
<evidence type="ECO:0000256" key="1">
    <source>
        <dbReference type="ARBA" id="ARBA00004613"/>
    </source>
</evidence>
<dbReference type="InterPro" id="IPR037120">
    <property type="entry name" value="Haem_peroxidase_sf_animal"/>
</dbReference>
<dbReference type="Gene3D" id="1.10.640.10">
    <property type="entry name" value="Haem peroxidase domain superfamily, animal type"/>
    <property type="match status" value="2"/>
</dbReference>
<dbReference type="InterPro" id="IPR011049">
    <property type="entry name" value="Serralysin-like_metalloprot_C"/>
</dbReference>
<keyword evidence="3" id="KW-0106">Calcium</keyword>
<dbReference type="SUPFAM" id="SSF51120">
    <property type="entry name" value="beta-Roll"/>
    <property type="match status" value="9"/>
</dbReference>
<dbReference type="Gene3D" id="2.150.10.10">
    <property type="entry name" value="Serralysin-like metalloprotease, C-terminal"/>
    <property type="match status" value="9"/>
</dbReference>
<keyword evidence="4" id="KW-0325">Glycoprotein</keyword>
<dbReference type="Pfam" id="PF03098">
    <property type="entry name" value="An_peroxidase"/>
    <property type="match status" value="4"/>
</dbReference>
<dbReference type="PROSITE" id="PS50292">
    <property type="entry name" value="PEROXIDASE_3"/>
    <property type="match status" value="2"/>
</dbReference>
<reference evidence="5 6" key="1">
    <citation type="submission" date="2021-04" db="EMBL/GenBank/DDBJ databases">
        <title>Pseudomonas boanensis sp. nov., a bacterium isolated from river water used for household purposes in Boane District, Mozambique.</title>
        <authorList>
            <person name="Nicklasson M."/>
            <person name="Martin-Rodriguez A.J."/>
            <person name="Thorell K."/>
            <person name="Neves L."/>
            <person name="Mussagy A."/>
            <person name="Rydberg H.A."/>
            <person name="Hernroth B."/>
            <person name="Svensson-Stadler L."/>
            <person name="Sjoling A."/>
        </authorList>
    </citation>
    <scope>NUCLEOTIDE SEQUENCE [LARGE SCALE GENOMIC DNA]</scope>
    <source>
        <strain evidence="5 6">DB1</strain>
    </source>
</reference>
<gene>
    <name evidence="5" type="ORF">J7302_10135</name>
</gene>
<accession>A0ABS5XJI7</accession>
<comment type="caution">
    <text evidence="5">The sequence shown here is derived from an EMBL/GenBank/DDBJ whole genome shotgun (WGS) entry which is preliminary data.</text>
</comment>
<dbReference type="InterPro" id="IPR018511">
    <property type="entry name" value="Hemolysin-typ_Ca-bd_CS"/>
</dbReference>
<dbReference type="PRINTS" id="PR00313">
    <property type="entry name" value="CABNDNGRPT"/>
</dbReference>
<dbReference type="Proteomes" id="UP001519667">
    <property type="component" value="Unassembled WGS sequence"/>
</dbReference>
<keyword evidence="5" id="KW-0575">Peroxidase</keyword>
<evidence type="ECO:0000256" key="2">
    <source>
        <dbReference type="ARBA" id="ARBA00022525"/>
    </source>
</evidence>
<dbReference type="PANTHER" id="PTHR11475:SF4">
    <property type="entry name" value="CHORION PEROXIDASE"/>
    <property type="match status" value="1"/>
</dbReference>
<name>A0ABS5XJI7_9GAMM</name>
<organism evidence="5 6">
    <name type="scientific">Metapseudomonas boanensis</name>
    <dbReference type="NCBI Taxonomy" id="2822138"/>
    <lineage>
        <taxon>Bacteria</taxon>
        <taxon>Pseudomonadati</taxon>
        <taxon>Pseudomonadota</taxon>
        <taxon>Gammaproteobacteria</taxon>
        <taxon>Pseudomonadales</taxon>
        <taxon>Pseudomonadaceae</taxon>
        <taxon>Metapseudomonas</taxon>
    </lineage>
</organism>
<protein>
    <submittedName>
        <fullName evidence="5">Heme peroxidase</fullName>
    </submittedName>
</protein>